<keyword evidence="3" id="KW-1185">Reference proteome</keyword>
<protein>
    <submittedName>
        <fullName evidence="2">6708_t:CDS:1</fullName>
    </submittedName>
</protein>
<dbReference type="OrthoDB" id="2430592at2759"/>
<dbReference type="EMBL" id="CAJVPQ010000929">
    <property type="protein sequence ID" value="CAG8520315.1"/>
    <property type="molecule type" value="Genomic_DNA"/>
</dbReference>
<reference evidence="2" key="1">
    <citation type="submission" date="2021-06" db="EMBL/GenBank/DDBJ databases">
        <authorList>
            <person name="Kallberg Y."/>
            <person name="Tangrot J."/>
            <person name="Rosling A."/>
        </authorList>
    </citation>
    <scope>NUCLEOTIDE SEQUENCE</scope>
    <source>
        <strain evidence="2">UK204</strain>
    </source>
</reference>
<feature type="region of interest" description="Disordered" evidence="1">
    <location>
        <begin position="408"/>
        <end position="433"/>
    </location>
</feature>
<name>A0A9N9F9L9_9GLOM</name>
<sequence length="721" mass="81861">MTMDFEEIGEQTYLDRSGSYEILYADSDQQKYPMSLENILNASTDDSIDAKIKLNSQVNRDDTYEVILNKMSIEHLLQNNDEREENFLNCTDYFSEISKDDIEDFKKNELMDDFEFIINNDINERISVVESDESINSSVDVSQGSGSEEQMKREVSFESSDRSLSFDDTNMNNNEFLRDLRATDLTIEGILNMSQSETNVQKVTANVPINDNQVVIKDMFWQDEHQNDSTDLPRFQYLSEEGLESEQDEQDFTPRQDDLIGLSMIIPEMHNELEQIYDDDKGIDGSINIIGDDNMETVKETNSNQLYEYHELMNEHLNFHEQPYSRFDNMIFETSYTNSQSDSSVENELLPILSNVSVSDQSLDNNEIIKSNVEKISSDLQLFEQIDTCDDRIYPSDKSILQKKSDGDVQNINVPSSGEKVINDTGNVGTSKEKSHVNDSVMESIKCENGTSTSLEGANKLAKTSSVIVTRSMIASLNLKESSTSLMNLEEKKQLLHEVRRKKMLLHNSILQSEQEKIIGELDKEDGAKFESPSSLISSKKKTPNKFNTTLNRLTRQNTNRNKEYRCELNVVVIQKNIPKPLSPASKLHEKMKNGGGMVSALRSRNSHGNDNMGSHIPVLKSRGERQNQEIVASSNKGVHWDEDSLTQELSPVVRSSPRIARQKPTLKSCLKSTNPPIDSLGNVLNANSSLTPVVKRGIKVTIKQIKYRVNREKIKYFSTG</sequence>
<evidence type="ECO:0000313" key="2">
    <source>
        <dbReference type="EMBL" id="CAG8520315.1"/>
    </source>
</evidence>
<comment type="caution">
    <text evidence="2">The sequence shown here is derived from an EMBL/GenBank/DDBJ whole genome shotgun (WGS) entry which is preliminary data.</text>
</comment>
<proteinExistence type="predicted"/>
<dbReference type="AlphaFoldDB" id="A0A9N9F9L9"/>
<accession>A0A9N9F9L9</accession>
<evidence type="ECO:0000313" key="3">
    <source>
        <dbReference type="Proteomes" id="UP000789570"/>
    </source>
</evidence>
<evidence type="ECO:0000256" key="1">
    <source>
        <dbReference type="SAM" id="MobiDB-lite"/>
    </source>
</evidence>
<dbReference type="Proteomes" id="UP000789570">
    <property type="component" value="Unassembled WGS sequence"/>
</dbReference>
<gene>
    <name evidence="2" type="ORF">FCALED_LOCUS4664</name>
</gene>
<organism evidence="2 3">
    <name type="scientific">Funneliformis caledonium</name>
    <dbReference type="NCBI Taxonomy" id="1117310"/>
    <lineage>
        <taxon>Eukaryota</taxon>
        <taxon>Fungi</taxon>
        <taxon>Fungi incertae sedis</taxon>
        <taxon>Mucoromycota</taxon>
        <taxon>Glomeromycotina</taxon>
        <taxon>Glomeromycetes</taxon>
        <taxon>Glomerales</taxon>
        <taxon>Glomeraceae</taxon>
        <taxon>Funneliformis</taxon>
    </lineage>
</organism>